<feature type="region of interest" description="Disordered" evidence="1">
    <location>
        <begin position="240"/>
        <end position="314"/>
    </location>
</feature>
<evidence type="ECO:0000313" key="2">
    <source>
        <dbReference type="EMBL" id="OWF51699.1"/>
    </source>
</evidence>
<keyword evidence="3" id="KW-1185">Reference proteome</keyword>
<feature type="compositionally biased region" description="Low complexity" evidence="1">
    <location>
        <begin position="242"/>
        <end position="258"/>
    </location>
</feature>
<evidence type="ECO:0000256" key="1">
    <source>
        <dbReference type="SAM" id="MobiDB-lite"/>
    </source>
</evidence>
<gene>
    <name evidence="2" type="ORF">KP79_PYT17007</name>
</gene>
<name>A0A210QSJ7_MIZYE</name>
<accession>A0A210QSJ7</accession>
<feature type="compositionally biased region" description="Polar residues" evidence="1">
    <location>
        <begin position="1"/>
        <end position="11"/>
    </location>
</feature>
<sequence>MAASMMSTTKSLIGHSMPPSHVQYPGLQSSEIRSKGPESSPPFQKMGHPAFSPYSVPDPRVYGQLPPQMAGMPTNPWFPGYPYQQPAMFPGQSQFPEQRVPPMMYMPPMMPGQGFPFISVDSFLHRNTKNELRAAIFEKVLGTFPKLQKMLAESSKPNLSAPEKFPDCRYANLPRQETVSPSGFFLPSLALESLDEEDAEYRLSPLLSRPSTSPAMDMSPYLTQLIDQVMDNAPDLADLIMDSSSSSNDTPTKSDSSDFCSFVPIKPEPITPPKEETSPSAFTKIGHSELTTTKNSEKSQNSTAATYKGNFSTA</sequence>
<protein>
    <submittedName>
        <fullName evidence="2">Uncharacterized protein</fullName>
    </submittedName>
</protein>
<dbReference type="Proteomes" id="UP000242188">
    <property type="component" value="Unassembled WGS sequence"/>
</dbReference>
<dbReference type="OrthoDB" id="8918594at2759"/>
<proteinExistence type="predicted"/>
<comment type="caution">
    <text evidence="2">The sequence shown here is derived from an EMBL/GenBank/DDBJ whole genome shotgun (WGS) entry which is preliminary data.</text>
</comment>
<dbReference type="AlphaFoldDB" id="A0A210QSJ7"/>
<feature type="compositionally biased region" description="Polar residues" evidence="1">
    <location>
        <begin position="289"/>
        <end position="314"/>
    </location>
</feature>
<evidence type="ECO:0000313" key="3">
    <source>
        <dbReference type="Proteomes" id="UP000242188"/>
    </source>
</evidence>
<dbReference type="EMBL" id="NEDP02002114">
    <property type="protein sequence ID" value="OWF51699.1"/>
    <property type="molecule type" value="Genomic_DNA"/>
</dbReference>
<feature type="region of interest" description="Disordered" evidence="1">
    <location>
        <begin position="1"/>
        <end position="43"/>
    </location>
</feature>
<reference evidence="2 3" key="1">
    <citation type="journal article" date="2017" name="Nat. Ecol. Evol.">
        <title>Scallop genome provides insights into evolution of bilaterian karyotype and development.</title>
        <authorList>
            <person name="Wang S."/>
            <person name="Zhang J."/>
            <person name="Jiao W."/>
            <person name="Li J."/>
            <person name="Xun X."/>
            <person name="Sun Y."/>
            <person name="Guo X."/>
            <person name="Huan P."/>
            <person name="Dong B."/>
            <person name="Zhang L."/>
            <person name="Hu X."/>
            <person name="Sun X."/>
            <person name="Wang J."/>
            <person name="Zhao C."/>
            <person name="Wang Y."/>
            <person name="Wang D."/>
            <person name="Huang X."/>
            <person name="Wang R."/>
            <person name="Lv J."/>
            <person name="Li Y."/>
            <person name="Zhang Z."/>
            <person name="Liu B."/>
            <person name="Lu W."/>
            <person name="Hui Y."/>
            <person name="Liang J."/>
            <person name="Zhou Z."/>
            <person name="Hou R."/>
            <person name="Li X."/>
            <person name="Liu Y."/>
            <person name="Li H."/>
            <person name="Ning X."/>
            <person name="Lin Y."/>
            <person name="Zhao L."/>
            <person name="Xing Q."/>
            <person name="Dou J."/>
            <person name="Li Y."/>
            <person name="Mao J."/>
            <person name="Guo H."/>
            <person name="Dou H."/>
            <person name="Li T."/>
            <person name="Mu C."/>
            <person name="Jiang W."/>
            <person name="Fu Q."/>
            <person name="Fu X."/>
            <person name="Miao Y."/>
            <person name="Liu J."/>
            <person name="Yu Q."/>
            <person name="Li R."/>
            <person name="Liao H."/>
            <person name="Li X."/>
            <person name="Kong Y."/>
            <person name="Jiang Z."/>
            <person name="Chourrout D."/>
            <person name="Li R."/>
            <person name="Bao Z."/>
        </authorList>
    </citation>
    <scope>NUCLEOTIDE SEQUENCE [LARGE SCALE GENOMIC DNA]</scope>
    <source>
        <strain evidence="2 3">PY_sf001</strain>
    </source>
</reference>
<organism evidence="2 3">
    <name type="scientific">Mizuhopecten yessoensis</name>
    <name type="common">Japanese scallop</name>
    <name type="synonym">Patinopecten yessoensis</name>
    <dbReference type="NCBI Taxonomy" id="6573"/>
    <lineage>
        <taxon>Eukaryota</taxon>
        <taxon>Metazoa</taxon>
        <taxon>Spiralia</taxon>
        <taxon>Lophotrochozoa</taxon>
        <taxon>Mollusca</taxon>
        <taxon>Bivalvia</taxon>
        <taxon>Autobranchia</taxon>
        <taxon>Pteriomorphia</taxon>
        <taxon>Pectinida</taxon>
        <taxon>Pectinoidea</taxon>
        <taxon>Pectinidae</taxon>
        <taxon>Mizuhopecten</taxon>
    </lineage>
</organism>